<evidence type="ECO:0000256" key="2">
    <source>
        <dbReference type="ARBA" id="ARBA00018755"/>
    </source>
</evidence>
<dbReference type="InterPro" id="IPR036298">
    <property type="entry name" value="Chalcone_isomerase_sf"/>
</dbReference>
<dbReference type="PANTHER" id="PTHR47284">
    <property type="entry name" value="FATTY-ACID-BINDING PROTEIN 2"/>
    <property type="match status" value="1"/>
</dbReference>
<accession>A0A6A1LPY2</accession>
<dbReference type="VEuPathDB" id="FungiDB:TRICI_006516"/>
<feature type="transmembrane region" description="Helical" evidence="4">
    <location>
        <begin position="37"/>
        <end position="56"/>
    </location>
</feature>
<comment type="caution">
    <text evidence="6">The sequence shown here is derived from an EMBL/GenBank/DDBJ whole genome shotgun (WGS) entry which is preliminary data.</text>
</comment>
<comment type="similarity">
    <text evidence="1">Belongs to the AIM18/AIM46 family.</text>
</comment>
<proteinExistence type="inferred from homology"/>
<feature type="transmembrane region" description="Helical" evidence="4">
    <location>
        <begin position="106"/>
        <end position="125"/>
    </location>
</feature>
<gene>
    <name evidence="6" type="ORF">TRICI_006516</name>
</gene>
<keyword evidence="7" id="KW-1185">Reference proteome</keyword>
<dbReference type="OrthoDB" id="18193at2759"/>
<keyword evidence="4" id="KW-0472">Membrane</keyword>
<dbReference type="Gene3D" id="3.50.70.10">
    <property type="match status" value="1"/>
</dbReference>
<dbReference type="GO" id="GO:0016872">
    <property type="term" value="F:intramolecular lyase activity"/>
    <property type="evidence" value="ECO:0007669"/>
    <property type="project" value="InterPro"/>
</dbReference>
<dbReference type="Proteomes" id="UP000761534">
    <property type="component" value="Unassembled WGS sequence"/>
</dbReference>
<dbReference type="PANTHER" id="PTHR47284:SF3">
    <property type="entry name" value="FATTY-ACID-BINDING PROTEIN 2"/>
    <property type="match status" value="1"/>
</dbReference>
<dbReference type="InterPro" id="IPR016087">
    <property type="entry name" value="Chalcone_isomerase"/>
</dbReference>
<dbReference type="SUPFAM" id="SSF54626">
    <property type="entry name" value="Chalcone isomerase"/>
    <property type="match status" value="1"/>
</dbReference>
<evidence type="ECO:0000313" key="7">
    <source>
        <dbReference type="Proteomes" id="UP000761534"/>
    </source>
</evidence>
<keyword evidence="4" id="KW-0812">Transmembrane</keyword>
<feature type="region of interest" description="Disordered" evidence="3">
    <location>
        <begin position="276"/>
        <end position="295"/>
    </location>
</feature>
<keyword evidence="4" id="KW-1133">Transmembrane helix</keyword>
<evidence type="ECO:0000256" key="3">
    <source>
        <dbReference type="SAM" id="MobiDB-lite"/>
    </source>
</evidence>
<protein>
    <recommendedName>
        <fullName evidence="2">Altered inheritance of mitochondria protein 18, mitochondrial</fullName>
    </recommendedName>
</protein>
<evidence type="ECO:0000256" key="1">
    <source>
        <dbReference type="ARBA" id="ARBA00009111"/>
    </source>
</evidence>
<reference evidence="6" key="1">
    <citation type="journal article" date="2019" name="G3 (Bethesda)">
        <title>Genome Assemblies of Two Rare Opportunistic Yeast Pathogens: Diutina rugosa (syn. Candida rugosa) and Trichomonascus ciferrii (syn. Candida ciferrii).</title>
        <authorList>
            <person name="Mixao V."/>
            <person name="Saus E."/>
            <person name="Hansen A.P."/>
            <person name="Lass-Florl C."/>
            <person name="Gabaldon T."/>
        </authorList>
    </citation>
    <scope>NUCLEOTIDE SEQUENCE</scope>
    <source>
        <strain evidence="6">CBS 4856</strain>
    </source>
</reference>
<evidence type="ECO:0000256" key="4">
    <source>
        <dbReference type="SAM" id="Phobius"/>
    </source>
</evidence>
<feature type="domain" description="Chalcone isomerase" evidence="5">
    <location>
        <begin position="98"/>
        <end position="286"/>
    </location>
</feature>
<dbReference type="EMBL" id="SWFS01000541">
    <property type="protein sequence ID" value="KAA8898561.1"/>
    <property type="molecule type" value="Genomic_DNA"/>
</dbReference>
<evidence type="ECO:0000259" key="5">
    <source>
        <dbReference type="Pfam" id="PF16035"/>
    </source>
</evidence>
<name>A0A6A1LPY2_9ASCO</name>
<dbReference type="InterPro" id="IPR016088">
    <property type="entry name" value="Chalcone_isomerase_3-sand"/>
</dbReference>
<organism evidence="6 7">
    <name type="scientific">Trichomonascus ciferrii</name>
    <dbReference type="NCBI Taxonomy" id="44093"/>
    <lineage>
        <taxon>Eukaryota</taxon>
        <taxon>Fungi</taxon>
        <taxon>Dikarya</taxon>
        <taxon>Ascomycota</taxon>
        <taxon>Saccharomycotina</taxon>
        <taxon>Dipodascomycetes</taxon>
        <taxon>Dipodascales</taxon>
        <taxon>Trichomonascaceae</taxon>
        <taxon>Trichomonascus</taxon>
        <taxon>Trichomonascus ciferrii complex</taxon>
    </lineage>
</organism>
<sequence>MFRQGAIGLRQGLKGVGARRIFARGFRNSNGNGLRRNFMIGAAAGCIGVGLVGLFGGSQVRLDASSKGLNFSIPSDVERVQPETKVPAFPKTFTSDGEEYELLGTGVRSVSFLSFHVYGLGIYIASKDRSKVRKLLGDGVSYEDLVDPEKGSELMTKLLNGGVSLDIRIVPVRNTDFGHMRDGLVRTTMAHPRFKTDGNNEEFGMGLSELKKVFSRKMSVPKHKIVHLNRDSDGVLNVTYFKADDETEAKEPIHLGTVKMPMVSELLFLQYLSGNKPSSESARQNAMKGFSELCK</sequence>
<evidence type="ECO:0000313" key="6">
    <source>
        <dbReference type="EMBL" id="KAA8898561.1"/>
    </source>
</evidence>
<dbReference type="Pfam" id="PF16035">
    <property type="entry name" value="Chalcone_2"/>
    <property type="match status" value="1"/>
</dbReference>
<dbReference type="AlphaFoldDB" id="A0A6A1LPY2"/>